<accession>A0A060DVJ1</accession>
<dbReference type="Gene3D" id="1.10.3130.20">
    <property type="entry name" value="Phycobilisome linker domain"/>
    <property type="match status" value="1"/>
</dbReference>
<sequence length="349" mass="40037">MTQMLILQTADPFRYAEMLTITGRLNASYAQRHGIPYDAYVGIKRGYHPWHAAFNRIILLSDLLRRGYRGWVFYMDADAFIADLAFDVRAYAESHNRHALIASKGAEGGWWDINNGVFLLNFAHPSTAFIVEEWNKRFFDIDEQALSAGREWHSVMDDQALLHSVLCDNEQLRDSLYVDTEGLINYKARFVRQIIRGNGATFEERLAIIRSEVQAVEMAFGLTGASRQDGLSADAVLWCHRILLGREPTDWSIIDWLRTQHTSLPSLTQWFLDSPEYRGQAIGNFERGSPPLSRDAIVWAYRTILGRMPEGEDVVEFHLSIHQSFDDMVQAFLESEEFQQKILQKASGR</sequence>
<dbReference type="AlphaFoldDB" id="A0A060DVJ1"/>
<name>A0A060DVJ1_9PROT</name>
<gene>
    <name evidence="1" type="ORF">ABAZ39_33290</name>
</gene>
<organism evidence="1 2">
    <name type="scientific">Azospirillum argentinense</name>
    <dbReference type="NCBI Taxonomy" id="2970906"/>
    <lineage>
        <taxon>Bacteria</taxon>
        <taxon>Pseudomonadati</taxon>
        <taxon>Pseudomonadota</taxon>
        <taxon>Alphaproteobacteria</taxon>
        <taxon>Rhodospirillales</taxon>
        <taxon>Azospirillaceae</taxon>
        <taxon>Azospirillum</taxon>
    </lineage>
</organism>
<dbReference type="Gene3D" id="3.90.550.10">
    <property type="entry name" value="Spore Coat Polysaccharide Biosynthesis Protein SpsA, Chain A"/>
    <property type="match status" value="1"/>
</dbReference>
<dbReference type="Proteomes" id="UP000027186">
    <property type="component" value="Plasmid AbAZ39_p5"/>
</dbReference>
<keyword evidence="1" id="KW-0614">Plasmid</keyword>
<dbReference type="EMBL" id="CP007798">
    <property type="protein sequence ID" value="AIB16710.1"/>
    <property type="molecule type" value="Genomic_DNA"/>
</dbReference>
<evidence type="ECO:0000313" key="2">
    <source>
        <dbReference type="Proteomes" id="UP000027186"/>
    </source>
</evidence>
<geneLocation type="plasmid" evidence="1 2">
    <name>AbAZ39_p5</name>
</geneLocation>
<dbReference type="KEGG" id="abq:ABAZ39_33290"/>
<evidence type="ECO:0000313" key="1">
    <source>
        <dbReference type="EMBL" id="AIB16710.1"/>
    </source>
</evidence>
<dbReference type="InterPro" id="IPR038255">
    <property type="entry name" value="PBS_linker_sf"/>
</dbReference>
<protein>
    <submittedName>
        <fullName evidence="1">Uncharacterized protein</fullName>
    </submittedName>
</protein>
<dbReference type="InterPro" id="IPR029044">
    <property type="entry name" value="Nucleotide-diphossugar_trans"/>
</dbReference>
<proteinExistence type="predicted"/>
<dbReference type="RefSeq" id="WP_051658844.1">
    <property type="nucleotide sequence ID" value="NZ_CP007798.1"/>
</dbReference>
<reference evidence="1 2" key="1">
    <citation type="journal article" date="2014" name="Genome Announc.">
        <title>Complete Genome Sequence of the Model Rhizosphere Strain Azospirillum brasilense Az39, Successfully Applied in Agriculture.</title>
        <authorList>
            <person name="Rivera D."/>
            <person name="Revale S."/>
            <person name="Molina R."/>
            <person name="Gualpa J."/>
            <person name="Puente M."/>
            <person name="Maroniche G."/>
            <person name="Paris G."/>
            <person name="Baker D."/>
            <person name="Clavijo B."/>
            <person name="McLay K."/>
            <person name="Spaepen S."/>
            <person name="Perticari A."/>
            <person name="Vazquez M."/>
            <person name="Wisniewski-Dye F."/>
            <person name="Watkins C."/>
            <person name="Martinez-Abarca F."/>
            <person name="Vanderleyden J."/>
            <person name="Cassan F."/>
        </authorList>
    </citation>
    <scope>NUCLEOTIDE SEQUENCE [LARGE SCALE GENOMIC DNA]</scope>
    <source>
        <strain evidence="1 2">Az39</strain>
        <plasmid evidence="1">AbAZ39_p5</plasmid>
    </source>
</reference>